<dbReference type="InterPro" id="IPR036647">
    <property type="entry name" value="GTF2I-like_rpt_sf"/>
</dbReference>
<evidence type="ECO:0000256" key="6">
    <source>
        <dbReference type="ARBA" id="ARBA00023242"/>
    </source>
</evidence>
<keyword evidence="4" id="KW-0238">DNA-binding</keyword>
<keyword evidence="6" id="KW-0539">Nucleus</keyword>
<organism evidence="7">
    <name type="scientific">Aquarana catesbeiana</name>
    <name type="common">American bullfrog</name>
    <name type="synonym">Rana catesbeiana</name>
    <dbReference type="NCBI Taxonomy" id="8400"/>
    <lineage>
        <taxon>Eukaryota</taxon>
        <taxon>Metazoa</taxon>
        <taxon>Chordata</taxon>
        <taxon>Craniata</taxon>
        <taxon>Vertebrata</taxon>
        <taxon>Euteleostomi</taxon>
        <taxon>Amphibia</taxon>
        <taxon>Batrachia</taxon>
        <taxon>Anura</taxon>
        <taxon>Neobatrachia</taxon>
        <taxon>Ranoidea</taxon>
        <taxon>Ranidae</taxon>
        <taxon>Aquarana</taxon>
    </lineage>
</organism>
<evidence type="ECO:0000256" key="1">
    <source>
        <dbReference type="ARBA" id="ARBA00004123"/>
    </source>
</evidence>
<dbReference type="InterPro" id="IPR004212">
    <property type="entry name" value="GTF2I"/>
</dbReference>
<dbReference type="AlphaFoldDB" id="A0A2G9RW69"/>
<name>A0A2G9RW69_AQUCT</name>
<dbReference type="EMBL" id="KV931991">
    <property type="protein sequence ID" value="PIO32130.1"/>
    <property type="molecule type" value="Genomic_DNA"/>
</dbReference>
<dbReference type="PANTHER" id="PTHR46304:SF2">
    <property type="entry name" value="GENERAL TRANSCRIPTION FACTOR II-I"/>
    <property type="match status" value="1"/>
</dbReference>
<evidence type="ECO:0000256" key="5">
    <source>
        <dbReference type="ARBA" id="ARBA00023163"/>
    </source>
</evidence>
<evidence type="ECO:0000256" key="2">
    <source>
        <dbReference type="ARBA" id="ARBA00022737"/>
    </source>
</evidence>
<dbReference type="GO" id="GO:0005634">
    <property type="term" value="C:nucleus"/>
    <property type="evidence" value="ECO:0007669"/>
    <property type="project" value="UniProtKB-SubCell"/>
</dbReference>
<dbReference type="PANTHER" id="PTHR46304">
    <property type="entry name" value="GENERAL TRANSCRIPTION FACTOR II-I REPEAT DOMAIN-CONTAINING PROTEIN 1"/>
    <property type="match status" value="1"/>
</dbReference>
<dbReference type="Pfam" id="PF02946">
    <property type="entry name" value="GTF2I"/>
    <property type="match status" value="1"/>
</dbReference>
<evidence type="ECO:0000256" key="4">
    <source>
        <dbReference type="ARBA" id="ARBA00023125"/>
    </source>
</evidence>
<sequence>MLHIFPTTEAWNAKITDLKQKVEALFDKKCGEALGMKDPFKVPFALFESYPEDFYVEGLPEGVPFRRPSTFGIPRLEKILRNQSKIKFVIKKPFPGLVLNTQALEESESWPSTETSNYTFQNAVLNHHNIFMQTYTETITKNKVKTITAVIAVRTTRMCILLQSIEVPCIWTIFYMFYIKNI</sequence>
<dbReference type="PROSITE" id="PS51139">
    <property type="entry name" value="GTF2I"/>
    <property type="match status" value="1"/>
</dbReference>
<dbReference type="GO" id="GO:0003677">
    <property type="term" value="F:DNA binding"/>
    <property type="evidence" value="ECO:0007669"/>
    <property type="project" value="UniProtKB-KW"/>
</dbReference>
<evidence type="ECO:0000256" key="3">
    <source>
        <dbReference type="ARBA" id="ARBA00023015"/>
    </source>
</evidence>
<proteinExistence type="predicted"/>
<dbReference type="OrthoDB" id="10072451at2759"/>
<protein>
    <submittedName>
        <fullName evidence="7">Uncharacterized protein</fullName>
    </submittedName>
</protein>
<keyword evidence="5" id="KW-0804">Transcription</keyword>
<dbReference type="SUPFAM" id="SSF117773">
    <property type="entry name" value="GTF2I-like repeat"/>
    <property type="match status" value="1"/>
</dbReference>
<gene>
    <name evidence="7" type="ORF">AB205_0000770</name>
</gene>
<reference evidence="7" key="1">
    <citation type="submission" date="2017-08" db="EMBL/GenBank/DDBJ databases">
        <title>Assembly of the North American Bullfrog Genome.</title>
        <authorList>
            <person name="Warren R.L."/>
            <person name="Vandervalk B.P."/>
            <person name="Kucuk E."/>
            <person name="Birol I."/>
            <person name="Helbing C."/>
            <person name="Pandoh P."/>
            <person name="Behsaz B."/>
            <person name="Mohamadi H."/>
            <person name="Chu J."/>
            <person name="Jackman S."/>
            <person name="Hammond S.A."/>
            <person name="Veldhoen N."/>
            <person name="Kirk H."/>
            <person name="Zhao Y."/>
            <person name="Coope R."/>
            <person name="Pleasance S."/>
            <person name="Moore R."/>
            <person name="Holt R."/>
        </authorList>
    </citation>
    <scope>NUCLEOTIDE SEQUENCE</scope>
    <source>
        <strain evidence="7">Bruno</strain>
        <tissue evidence="7">Liver</tissue>
    </source>
</reference>
<keyword evidence="3" id="KW-0805">Transcription regulation</keyword>
<accession>A0A2G9RW69</accession>
<evidence type="ECO:0000313" key="7">
    <source>
        <dbReference type="EMBL" id="PIO32130.1"/>
    </source>
</evidence>
<dbReference type="Gene3D" id="3.90.1460.10">
    <property type="entry name" value="GTF2I-like"/>
    <property type="match status" value="1"/>
</dbReference>
<keyword evidence="2" id="KW-0677">Repeat</keyword>
<dbReference type="GO" id="GO:0003700">
    <property type="term" value="F:DNA-binding transcription factor activity"/>
    <property type="evidence" value="ECO:0007669"/>
    <property type="project" value="TreeGrafter"/>
</dbReference>
<comment type="subcellular location">
    <subcellularLocation>
        <location evidence="1">Nucleus</location>
    </subcellularLocation>
</comment>